<feature type="transmembrane region" description="Helical" evidence="1">
    <location>
        <begin position="220"/>
        <end position="236"/>
    </location>
</feature>
<evidence type="ECO:0000313" key="3">
    <source>
        <dbReference type="Proteomes" id="UP000321353"/>
    </source>
</evidence>
<dbReference type="RefSeq" id="WP_147867079.1">
    <property type="nucleotide sequence ID" value="NZ_CP036264.1"/>
</dbReference>
<name>A0A5B9MCQ1_9BACT</name>
<evidence type="ECO:0000313" key="2">
    <source>
        <dbReference type="EMBL" id="QEF97394.1"/>
    </source>
</evidence>
<feature type="transmembrane region" description="Helical" evidence="1">
    <location>
        <begin position="242"/>
        <end position="261"/>
    </location>
</feature>
<feature type="transmembrane region" description="Helical" evidence="1">
    <location>
        <begin position="51"/>
        <end position="73"/>
    </location>
</feature>
<feature type="transmembrane region" description="Helical" evidence="1">
    <location>
        <begin position="20"/>
        <end position="45"/>
    </location>
</feature>
<gene>
    <name evidence="2" type="ORF">Mal15_14340</name>
</gene>
<dbReference type="Proteomes" id="UP000321353">
    <property type="component" value="Chromosome"/>
</dbReference>
<reference evidence="2 3" key="1">
    <citation type="submission" date="2019-02" db="EMBL/GenBank/DDBJ databases">
        <title>Planctomycetal bacteria perform biofilm scaping via a novel small molecule.</title>
        <authorList>
            <person name="Jeske O."/>
            <person name="Boedeker C."/>
            <person name="Wiegand S."/>
            <person name="Breitling P."/>
            <person name="Kallscheuer N."/>
            <person name="Jogler M."/>
            <person name="Rohde M."/>
            <person name="Petersen J."/>
            <person name="Medema M.H."/>
            <person name="Surup F."/>
            <person name="Jogler C."/>
        </authorList>
    </citation>
    <scope>NUCLEOTIDE SEQUENCE [LARGE SCALE GENOMIC DNA]</scope>
    <source>
        <strain evidence="2 3">Mal15</strain>
    </source>
</reference>
<protein>
    <submittedName>
        <fullName evidence="2">Uncharacterized protein</fullName>
    </submittedName>
</protein>
<sequence>MPTPSGTAARPIPWLFSRSVDLMTFGGSALLAFAMLGIGGVFGWLHQDTPSWAWVVAILLIDVAHVYATGFRVYFDRDELARRPWLYTLTPALAFAISWAVYSESVDAFWRCLAYLAVFHFIRQQYGWVALYRSKGGETSRWGRWIDTSAIYLATVYPLVYWHSHLPREFWWFRPDDFASFSLDWSAWLAPVYWSAMAAYVGKAIWLAGAKRKFNPGKDLVVATTALCWYIGIITFNSDYAFTVTNVIIHGIPYMVLVYWYHQSAAQSQQRPLPGVAMRLSRFVGLIWILAYVEELVWDRGVWHQREWLFGAPWNLQSVEVVLVPLLAVPQITHYVLDGFIWKRRTSKRLATLASPAGE</sequence>
<feature type="transmembrane region" description="Helical" evidence="1">
    <location>
        <begin position="85"/>
        <end position="102"/>
    </location>
</feature>
<dbReference type="KEGG" id="smam:Mal15_14340"/>
<keyword evidence="3" id="KW-1185">Reference proteome</keyword>
<evidence type="ECO:0000256" key="1">
    <source>
        <dbReference type="SAM" id="Phobius"/>
    </source>
</evidence>
<accession>A0A5B9MCQ1</accession>
<keyword evidence="1" id="KW-0472">Membrane</keyword>
<dbReference type="AlphaFoldDB" id="A0A5B9MCQ1"/>
<organism evidence="2 3">
    <name type="scientific">Stieleria maiorica</name>
    <dbReference type="NCBI Taxonomy" id="2795974"/>
    <lineage>
        <taxon>Bacteria</taxon>
        <taxon>Pseudomonadati</taxon>
        <taxon>Planctomycetota</taxon>
        <taxon>Planctomycetia</taxon>
        <taxon>Pirellulales</taxon>
        <taxon>Pirellulaceae</taxon>
        <taxon>Stieleria</taxon>
    </lineage>
</organism>
<keyword evidence="1" id="KW-1133">Transmembrane helix</keyword>
<feature type="transmembrane region" description="Helical" evidence="1">
    <location>
        <begin position="185"/>
        <end position="208"/>
    </location>
</feature>
<proteinExistence type="predicted"/>
<dbReference type="EMBL" id="CP036264">
    <property type="protein sequence ID" value="QEF97394.1"/>
    <property type="molecule type" value="Genomic_DNA"/>
</dbReference>
<feature type="transmembrane region" description="Helical" evidence="1">
    <location>
        <begin position="145"/>
        <end position="165"/>
    </location>
</feature>
<keyword evidence="1" id="KW-0812">Transmembrane</keyword>